<accession>A0AAV2ZHR1</accession>
<dbReference type="AlphaFoldDB" id="A0AAV2ZHR1"/>
<gene>
    <name evidence="1" type="ORF">N0F65_010078</name>
</gene>
<evidence type="ECO:0000313" key="2">
    <source>
        <dbReference type="Proteomes" id="UP001146120"/>
    </source>
</evidence>
<proteinExistence type="predicted"/>
<protein>
    <recommendedName>
        <fullName evidence="3">Peptidase C39-like domain-containing protein</fullName>
    </recommendedName>
</protein>
<evidence type="ECO:0000313" key="1">
    <source>
        <dbReference type="EMBL" id="DBA04482.1"/>
    </source>
</evidence>
<sequence>MNRRQCVVCQNQDHLSERCAYCGLYGVNNALQQRDFITPAICPGEDHGDPRYGAYSMVAFQVALSKRGYDLILLNKTGTFKKKSKDKWWEAITRSSRQSILIIGVPPKQEKGIYHCISRAKVGDRYVFIDSDSYFYVESEGDALNGFFEELAWIYSIEKMKYTIHIRNIPFVSFEWLNPS</sequence>
<organism evidence="1 2">
    <name type="scientific">Lagenidium giganteum</name>
    <dbReference type="NCBI Taxonomy" id="4803"/>
    <lineage>
        <taxon>Eukaryota</taxon>
        <taxon>Sar</taxon>
        <taxon>Stramenopiles</taxon>
        <taxon>Oomycota</taxon>
        <taxon>Peronosporomycetes</taxon>
        <taxon>Pythiales</taxon>
        <taxon>Pythiaceae</taxon>
    </lineage>
</organism>
<name>A0AAV2ZHR1_9STRA</name>
<comment type="caution">
    <text evidence="1">The sequence shown here is derived from an EMBL/GenBank/DDBJ whole genome shotgun (WGS) entry which is preliminary data.</text>
</comment>
<keyword evidence="2" id="KW-1185">Reference proteome</keyword>
<dbReference type="Proteomes" id="UP001146120">
    <property type="component" value="Unassembled WGS sequence"/>
</dbReference>
<reference evidence="1" key="2">
    <citation type="journal article" date="2023" name="Microbiol Resour">
        <title>Decontamination and Annotation of the Draft Genome Sequence of the Oomycete Lagenidium giganteum ARSEF 373.</title>
        <authorList>
            <person name="Morgan W.R."/>
            <person name="Tartar A."/>
        </authorList>
    </citation>
    <scope>NUCLEOTIDE SEQUENCE</scope>
    <source>
        <strain evidence="1">ARSEF 373</strain>
    </source>
</reference>
<reference evidence="1" key="1">
    <citation type="submission" date="2022-11" db="EMBL/GenBank/DDBJ databases">
        <authorList>
            <person name="Morgan W.R."/>
            <person name="Tartar A."/>
        </authorList>
    </citation>
    <scope>NUCLEOTIDE SEQUENCE</scope>
    <source>
        <strain evidence="1">ARSEF 373</strain>
    </source>
</reference>
<dbReference type="EMBL" id="DAKRPA010000008">
    <property type="protein sequence ID" value="DBA04482.1"/>
    <property type="molecule type" value="Genomic_DNA"/>
</dbReference>
<evidence type="ECO:0008006" key="3">
    <source>
        <dbReference type="Google" id="ProtNLM"/>
    </source>
</evidence>